<accession>A0AAW1JCZ6</accession>
<dbReference type="Proteomes" id="UP001458880">
    <property type="component" value="Unassembled WGS sequence"/>
</dbReference>
<evidence type="ECO:0000313" key="2">
    <source>
        <dbReference type="EMBL" id="KAK9700830.1"/>
    </source>
</evidence>
<feature type="chain" id="PRO_5043609626" evidence="1">
    <location>
        <begin position="21"/>
        <end position="70"/>
    </location>
</feature>
<name>A0AAW1JCZ6_POPJA</name>
<feature type="signal peptide" evidence="1">
    <location>
        <begin position="1"/>
        <end position="20"/>
    </location>
</feature>
<gene>
    <name evidence="2" type="ORF">QE152_g31002</name>
</gene>
<reference evidence="2 3" key="1">
    <citation type="journal article" date="2024" name="BMC Genomics">
        <title>De novo assembly and annotation of Popillia japonica's genome with initial clues to its potential as an invasive pest.</title>
        <authorList>
            <person name="Cucini C."/>
            <person name="Boschi S."/>
            <person name="Funari R."/>
            <person name="Cardaioli E."/>
            <person name="Iannotti N."/>
            <person name="Marturano G."/>
            <person name="Paoli F."/>
            <person name="Bruttini M."/>
            <person name="Carapelli A."/>
            <person name="Frati F."/>
            <person name="Nardi F."/>
        </authorList>
    </citation>
    <scope>NUCLEOTIDE SEQUENCE [LARGE SCALE GENOMIC DNA]</scope>
    <source>
        <strain evidence="2">DMR45628</strain>
    </source>
</reference>
<keyword evidence="3" id="KW-1185">Reference proteome</keyword>
<evidence type="ECO:0000313" key="3">
    <source>
        <dbReference type="Proteomes" id="UP001458880"/>
    </source>
</evidence>
<evidence type="ECO:0000256" key="1">
    <source>
        <dbReference type="SAM" id="SignalP"/>
    </source>
</evidence>
<dbReference type="AlphaFoldDB" id="A0AAW1JCZ6"/>
<proteinExistence type="predicted"/>
<keyword evidence="1" id="KW-0732">Signal</keyword>
<comment type="caution">
    <text evidence="2">The sequence shown here is derived from an EMBL/GenBank/DDBJ whole genome shotgun (WGS) entry which is preliminary data.</text>
</comment>
<protein>
    <submittedName>
        <fullName evidence="2">Uncharacterized protein</fullName>
    </submittedName>
</protein>
<organism evidence="2 3">
    <name type="scientific">Popillia japonica</name>
    <name type="common">Japanese beetle</name>
    <dbReference type="NCBI Taxonomy" id="7064"/>
    <lineage>
        <taxon>Eukaryota</taxon>
        <taxon>Metazoa</taxon>
        <taxon>Ecdysozoa</taxon>
        <taxon>Arthropoda</taxon>
        <taxon>Hexapoda</taxon>
        <taxon>Insecta</taxon>
        <taxon>Pterygota</taxon>
        <taxon>Neoptera</taxon>
        <taxon>Endopterygota</taxon>
        <taxon>Coleoptera</taxon>
        <taxon>Polyphaga</taxon>
        <taxon>Scarabaeiformia</taxon>
        <taxon>Scarabaeidae</taxon>
        <taxon>Rutelinae</taxon>
        <taxon>Popillia</taxon>
    </lineage>
</organism>
<dbReference type="EMBL" id="JASPKY010000429">
    <property type="protein sequence ID" value="KAK9700830.1"/>
    <property type="molecule type" value="Genomic_DNA"/>
</dbReference>
<sequence length="70" mass="7844">MKRSFAILLFLCLSLIYIESRPSDDGTEQAADVSSGEMAGNKTFPLLRRVVVRCLAPYRLDRVGRCRLPA</sequence>